<protein>
    <submittedName>
        <fullName evidence="1">Uncharacterized protein</fullName>
    </submittedName>
</protein>
<evidence type="ECO:0000313" key="2">
    <source>
        <dbReference type="Proteomes" id="UP001597511"/>
    </source>
</evidence>
<gene>
    <name evidence="1" type="ORF">ACFS6H_19970</name>
</gene>
<sequence length="65" mass="7675">MVWKYIKAEPFFADFLPHIKNHRYKIVGRNTKGNPLTFSPDEEKQIRKKLAELSPFLKNMPLSKS</sequence>
<reference evidence="2" key="1">
    <citation type="journal article" date="2019" name="Int. J. Syst. Evol. Microbiol.">
        <title>The Global Catalogue of Microorganisms (GCM) 10K type strain sequencing project: providing services to taxonomists for standard genome sequencing and annotation.</title>
        <authorList>
            <consortium name="The Broad Institute Genomics Platform"/>
            <consortium name="The Broad Institute Genome Sequencing Center for Infectious Disease"/>
            <person name="Wu L."/>
            <person name="Ma J."/>
        </authorList>
    </citation>
    <scope>NUCLEOTIDE SEQUENCE [LARGE SCALE GENOMIC DNA]</scope>
    <source>
        <strain evidence="2">KCTC 23299</strain>
    </source>
</reference>
<organism evidence="1 2">
    <name type="scientific">Terrimonas rubra</name>
    <dbReference type="NCBI Taxonomy" id="1035890"/>
    <lineage>
        <taxon>Bacteria</taxon>
        <taxon>Pseudomonadati</taxon>
        <taxon>Bacteroidota</taxon>
        <taxon>Chitinophagia</taxon>
        <taxon>Chitinophagales</taxon>
        <taxon>Chitinophagaceae</taxon>
        <taxon>Terrimonas</taxon>
    </lineage>
</organism>
<evidence type="ECO:0000313" key="1">
    <source>
        <dbReference type="EMBL" id="MFD2922008.1"/>
    </source>
</evidence>
<dbReference type="EMBL" id="JBHUOZ010000003">
    <property type="protein sequence ID" value="MFD2922008.1"/>
    <property type="molecule type" value="Genomic_DNA"/>
</dbReference>
<dbReference type="RefSeq" id="WP_386103298.1">
    <property type="nucleotide sequence ID" value="NZ_JBHUOZ010000003.1"/>
</dbReference>
<name>A0ABW6ACV2_9BACT</name>
<accession>A0ABW6ACV2</accession>
<proteinExistence type="predicted"/>
<dbReference type="Proteomes" id="UP001597511">
    <property type="component" value="Unassembled WGS sequence"/>
</dbReference>
<keyword evidence="2" id="KW-1185">Reference proteome</keyword>
<comment type="caution">
    <text evidence="1">The sequence shown here is derived from an EMBL/GenBank/DDBJ whole genome shotgun (WGS) entry which is preliminary data.</text>
</comment>